<dbReference type="Pfam" id="PF02361">
    <property type="entry name" value="CbiQ"/>
    <property type="match status" value="1"/>
</dbReference>
<keyword evidence="2" id="KW-1003">Cell membrane</keyword>
<accession>A9WIQ4</accession>
<sequence length="264" mass="29135">MAAGDARIGDMLRVIDRYAFSNRLRNVDPAQKSGIALATILLCLLLDRPLVGWIATVWMVGIMAGYARIPLHVVIAVLTTESVFLVLSVVGIAVSVGFEASEAALRLGPLWIGFHHAALPLALQVFSRALGCTAALNFLVLTTPLVDLIELMHRLRVPALLVEVMMLSYRAIFVLLDTLEQMVTAQTARLGYTSWQSTLRSSALIGSRLFVIAYQRSQALEQALIGRGFDGDVRVLPLSYRTEQTLWLIGILIFVSLFLARWWS</sequence>
<dbReference type="Proteomes" id="UP000002008">
    <property type="component" value="Chromosome"/>
</dbReference>
<dbReference type="STRING" id="324602.Caur_2575"/>
<feature type="transmembrane region" description="Helical" evidence="6">
    <location>
        <begin position="245"/>
        <end position="263"/>
    </location>
</feature>
<dbReference type="PANTHER" id="PTHR43723">
    <property type="entry name" value="COBALT TRANSPORT PROTEIN CBIQ"/>
    <property type="match status" value="1"/>
</dbReference>
<evidence type="ECO:0000256" key="1">
    <source>
        <dbReference type="ARBA" id="ARBA00004651"/>
    </source>
</evidence>
<keyword evidence="4 6" id="KW-1133">Transmembrane helix</keyword>
<dbReference type="InterPro" id="IPR052770">
    <property type="entry name" value="Cobalt_transport_CbiQ"/>
</dbReference>
<organism evidence="7 8">
    <name type="scientific">Chloroflexus aurantiacus (strain ATCC 29366 / DSM 635 / J-10-fl)</name>
    <dbReference type="NCBI Taxonomy" id="324602"/>
    <lineage>
        <taxon>Bacteria</taxon>
        <taxon>Bacillati</taxon>
        <taxon>Chloroflexota</taxon>
        <taxon>Chloroflexia</taxon>
        <taxon>Chloroflexales</taxon>
        <taxon>Chloroflexineae</taxon>
        <taxon>Chloroflexaceae</taxon>
        <taxon>Chloroflexus</taxon>
    </lineage>
</organism>
<evidence type="ECO:0000256" key="3">
    <source>
        <dbReference type="ARBA" id="ARBA00022692"/>
    </source>
</evidence>
<keyword evidence="8" id="KW-1185">Reference proteome</keyword>
<dbReference type="eggNOG" id="COG0619">
    <property type="taxonomic scope" value="Bacteria"/>
</dbReference>
<dbReference type="GO" id="GO:0006824">
    <property type="term" value="P:cobalt ion transport"/>
    <property type="evidence" value="ECO:0000318"/>
    <property type="project" value="GO_Central"/>
</dbReference>
<dbReference type="CDD" id="cd16914">
    <property type="entry name" value="EcfT"/>
    <property type="match status" value="1"/>
</dbReference>
<protein>
    <submittedName>
        <fullName evidence="7">Cobalt ABC transporter, inner membrane subunit CbiQ</fullName>
    </submittedName>
</protein>
<evidence type="ECO:0000313" key="7">
    <source>
        <dbReference type="EMBL" id="ABY35781.1"/>
    </source>
</evidence>
<feature type="transmembrane region" description="Helical" evidence="6">
    <location>
        <begin position="73"/>
        <end position="98"/>
    </location>
</feature>
<evidence type="ECO:0000313" key="8">
    <source>
        <dbReference type="Proteomes" id="UP000002008"/>
    </source>
</evidence>
<dbReference type="InterPro" id="IPR012809">
    <property type="entry name" value="ECF_CbiQ"/>
</dbReference>
<dbReference type="NCBIfam" id="TIGR02454">
    <property type="entry name" value="ECF_T_CbiQ"/>
    <property type="match status" value="1"/>
</dbReference>
<dbReference type="GO" id="GO:0043190">
    <property type="term" value="C:ATP-binding cassette (ABC) transporter complex"/>
    <property type="evidence" value="ECO:0000318"/>
    <property type="project" value="GO_Central"/>
</dbReference>
<proteinExistence type="predicted"/>
<comment type="subcellular location">
    <subcellularLocation>
        <location evidence="1">Cell membrane</location>
        <topology evidence="1">Multi-pass membrane protein</topology>
    </subcellularLocation>
</comment>
<evidence type="ECO:0000256" key="2">
    <source>
        <dbReference type="ARBA" id="ARBA00022475"/>
    </source>
</evidence>
<keyword evidence="5 6" id="KW-0472">Membrane</keyword>
<dbReference type="PATRIC" id="fig|324602.8.peg.2902"/>
<dbReference type="EMBL" id="CP000909">
    <property type="protein sequence ID" value="ABY35781.1"/>
    <property type="molecule type" value="Genomic_DNA"/>
</dbReference>
<dbReference type="HOGENOM" id="CLU_056469_5_1_0"/>
<dbReference type="EnsemblBacteria" id="ABY35781">
    <property type="protein sequence ID" value="ABY35781"/>
    <property type="gene ID" value="Caur_2575"/>
</dbReference>
<feature type="transmembrane region" description="Helical" evidence="6">
    <location>
        <begin position="118"/>
        <end position="145"/>
    </location>
</feature>
<dbReference type="PANTHER" id="PTHR43723:SF1">
    <property type="entry name" value="COBALT TRANSPORT PROTEIN CBIQ"/>
    <property type="match status" value="1"/>
</dbReference>
<evidence type="ECO:0000256" key="4">
    <source>
        <dbReference type="ARBA" id="ARBA00022989"/>
    </source>
</evidence>
<dbReference type="RefSeq" id="WP_012258434.1">
    <property type="nucleotide sequence ID" value="NC_010175.1"/>
</dbReference>
<name>A9WIQ4_CHLAA</name>
<dbReference type="KEGG" id="cau:Caur_2575"/>
<keyword evidence="3 6" id="KW-0812">Transmembrane</keyword>
<evidence type="ECO:0000256" key="6">
    <source>
        <dbReference type="SAM" id="Phobius"/>
    </source>
</evidence>
<evidence type="ECO:0000256" key="5">
    <source>
        <dbReference type="ARBA" id="ARBA00023136"/>
    </source>
</evidence>
<feature type="transmembrane region" description="Helical" evidence="6">
    <location>
        <begin position="35"/>
        <end position="61"/>
    </location>
</feature>
<dbReference type="InParanoid" id="A9WIQ4"/>
<dbReference type="InterPro" id="IPR003339">
    <property type="entry name" value="ABC/ECF_trnsptr_transmembrane"/>
</dbReference>
<gene>
    <name evidence="7" type="ordered locus">Caur_2575</name>
</gene>
<reference evidence="8" key="1">
    <citation type="journal article" date="2011" name="BMC Genomics">
        <title>Complete genome sequence of the filamentous anoxygenic phototrophic bacterium Chloroflexus aurantiacus.</title>
        <authorList>
            <person name="Tang K.H."/>
            <person name="Barry K."/>
            <person name="Chertkov O."/>
            <person name="Dalin E."/>
            <person name="Han C.S."/>
            <person name="Hauser L.J."/>
            <person name="Honchak B.M."/>
            <person name="Karbach L.E."/>
            <person name="Land M.L."/>
            <person name="Lapidus A."/>
            <person name="Larimer F.W."/>
            <person name="Mikhailova N."/>
            <person name="Pitluck S."/>
            <person name="Pierson B.K."/>
            <person name="Blankenship R.E."/>
        </authorList>
    </citation>
    <scope>NUCLEOTIDE SEQUENCE [LARGE SCALE GENOMIC DNA]</scope>
    <source>
        <strain evidence="8">ATCC 29366 / DSM 635 / J-10-fl</strain>
    </source>
</reference>
<dbReference type="AlphaFoldDB" id="A9WIQ4"/>